<sequence>MSGATGLQRWPREPVPPSVDYPHVLRTGTAGLAQGVLGVALGLLSFVVAAPLVMQLLAAAYWLALGRPDTFEATYRLLVAYEVPFGLVVSHLGLAVLLPIAVLLVVLIHRGHPRFLSSVVGRLRPGWFALCFGIAVVTLLAVLVAQNLTAPGGPSWELAPQPRWWLFLLVMLLTTPLQAAAEEYFFRGYLMQALGSLVAAPWFGIVTSAAVFTMFHSSTNAALVLDRFAFGLLAGWLVWRTGGLEAAIAAHVVNNVTSFTLGALASSMAQVRAVTEVTWVGAGWDVARFGLFTLVVWLVARRVRPARLTAAAPARAARRQGKGRGEGQIKGQGKGQGKGNAGGKGPAGGRPV</sequence>
<feature type="compositionally biased region" description="Gly residues" evidence="1">
    <location>
        <begin position="326"/>
        <end position="352"/>
    </location>
</feature>
<dbReference type="InterPro" id="IPR052710">
    <property type="entry name" value="CAAX_protease"/>
</dbReference>
<evidence type="ECO:0000259" key="3">
    <source>
        <dbReference type="Pfam" id="PF02517"/>
    </source>
</evidence>
<feature type="region of interest" description="Disordered" evidence="1">
    <location>
        <begin position="311"/>
        <end position="352"/>
    </location>
</feature>
<accession>A0ABZ3CCZ0</accession>
<dbReference type="PANTHER" id="PTHR36435:SF1">
    <property type="entry name" value="CAAX AMINO TERMINAL PROTEASE FAMILY PROTEIN"/>
    <property type="match status" value="1"/>
</dbReference>
<name>A0ABZ3CCZ0_9ACTN</name>
<proteinExistence type="predicted"/>
<dbReference type="InterPro" id="IPR003675">
    <property type="entry name" value="Rce1/LyrA-like_dom"/>
</dbReference>
<evidence type="ECO:0000256" key="1">
    <source>
        <dbReference type="SAM" id="MobiDB-lite"/>
    </source>
</evidence>
<feature type="domain" description="CAAX prenyl protease 2/Lysostaphin resistance protein A-like" evidence="3">
    <location>
        <begin position="165"/>
        <end position="256"/>
    </location>
</feature>
<keyword evidence="4" id="KW-0482">Metalloprotease</keyword>
<dbReference type="Pfam" id="PF02517">
    <property type="entry name" value="Rce1-like"/>
    <property type="match status" value="1"/>
</dbReference>
<reference evidence="4 5" key="1">
    <citation type="journal article" date="2023" name="Environ Microbiome">
        <title>A coral-associated actinobacterium mitigates coral bleaching under heat stress.</title>
        <authorList>
            <person name="Li J."/>
            <person name="Zou Y."/>
            <person name="Li Q."/>
            <person name="Zhang J."/>
            <person name="Bourne D.G."/>
            <person name="Lyu Y."/>
            <person name="Liu C."/>
            <person name="Zhang S."/>
        </authorList>
    </citation>
    <scope>NUCLEOTIDE SEQUENCE [LARGE SCALE GENOMIC DNA]</scope>
    <source>
        <strain evidence="4 5">SCSIO 13291</strain>
    </source>
</reference>
<dbReference type="RefSeq" id="WP_342373418.1">
    <property type="nucleotide sequence ID" value="NZ_CP115965.1"/>
</dbReference>
<keyword evidence="4" id="KW-0645">Protease</keyword>
<dbReference type="EMBL" id="CP115965">
    <property type="protein sequence ID" value="WZW99974.1"/>
    <property type="molecule type" value="Genomic_DNA"/>
</dbReference>
<feature type="transmembrane region" description="Helical" evidence="2">
    <location>
        <begin position="83"/>
        <end position="107"/>
    </location>
</feature>
<feature type="transmembrane region" description="Helical" evidence="2">
    <location>
        <begin position="36"/>
        <end position="63"/>
    </location>
</feature>
<feature type="transmembrane region" description="Helical" evidence="2">
    <location>
        <begin position="127"/>
        <end position="144"/>
    </location>
</feature>
<dbReference type="GO" id="GO:0008237">
    <property type="term" value="F:metallopeptidase activity"/>
    <property type="evidence" value="ECO:0007669"/>
    <property type="project" value="UniProtKB-KW"/>
</dbReference>
<feature type="transmembrane region" description="Helical" evidence="2">
    <location>
        <begin position="164"/>
        <end position="181"/>
    </location>
</feature>
<evidence type="ECO:0000313" key="4">
    <source>
        <dbReference type="EMBL" id="WZW99974.1"/>
    </source>
</evidence>
<organism evidence="4 5">
    <name type="scientific">Propioniciclava soli</name>
    <dbReference type="NCBI Taxonomy" id="2775081"/>
    <lineage>
        <taxon>Bacteria</taxon>
        <taxon>Bacillati</taxon>
        <taxon>Actinomycetota</taxon>
        <taxon>Actinomycetes</taxon>
        <taxon>Propionibacteriales</taxon>
        <taxon>Propionibacteriaceae</taxon>
        <taxon>Propioniciclava</taxon>
    </lineage>
</organism>
<evidence type="ECO:0000256" key="2">
    <source>
        <dbReference type="SAM" id="Phobius"/>
    </source>
</evidence>
<dbReference type="PANTHER" id="PTHR36435">
    <property type="entry name" value="SLR1288 PROTEIN"/>
    <property type="match status" value="1"/>
</dbReference>
<keyword evidence="4" id="KW-0378">Hydrolase</keyword>
<dbReference type="Proteomes" id="UP001434337">
    <property type="component" value="Chromosome"/>
</dbReference>
<keyword evidence="2" id="KW-0812">Transmembrane</keyword>
<gene>
    <name evidence="4" type="ORF">PCC79_07255</name>
</gene>
<keyword evidence="2" id="KW-1133">Transmembrane helix</keyword>
<protein>
    <submittedName>
        <fullName evidence="4">CPBP family intramembrane metalloprotease</fullName>
    </submittedName>
</protein>
<feature type="transmembrane region" description="Helical" evidence="2">
    <location>
        <begin position="277"/>
        <end position="300"/>
    </location>
</feature>
<feature type="transmembrane region" description="Helical" evidence="2">
    <location>
        <begin position="193"/>
        <end position="215"/>
    </location>
</feature>
<keyword evidence="2" id="KW-0472">Membrane</keyword>
<keyword evidence="5" id="KW-1185">Reference proteome</keyword>
<evidence type="ECO:0000313" key="5">
    <source>
        <dbReference type="Proteomes" id="UP001434337"/>
    </source>
</evidence>